<dbReference type="Gene3D" id="3.40.570.10">
    <property type="entry name" value="Extracellular Endonuclease, subunit A"/>
    <property type="match status" value="1"/>
</dbReference>
<reference evidence="3 4" key="1">
    <citation type="journal article" date="2002" name="Proc. Natl. Acad. Sci. U.S.A.">
        <title>Genome sequence of a serotype M3 strain of group A Streptococcus: phage-encoded toxins, the high-virulence phenotype, and clone emergence.</title>
        <authorList>
            <person name="Beres S.B."/>
            <person name="Sylva G.L."/>
            <person name="Barbian K.D."/>
            <person name="Lei B."/>
            <person name="Hoff J.S."/>
            <person name="Mammarella N.D."/>
            <person name="Liu M.Y."/>
            <person name="Smoot J.C."/>
            <person name="Porcella S.F."/>
            <person name="Parkins L.D."/>
            <person name="Campbell D.S."/>
            <person name="Smith T.M."/>
            <person name="McCormick J.K."/>
            <person name="Leung D.Y."/>
            <person name="Schlievert P.M."/>
            <person name="Musser J.M."/>
        </authorList>
    </citation>
    <scope>NUCLEOTIDE SEQUENCE [LARGE SCALE GENOMIC DNA]</scope>
    <source>
        <strain evidence="4">ATCC BAA-595 / MGAS315</strain>
    </source>
</reference>
<dbReference type="EMBL" id="AE014074">
    <property type="protein sequence ID" value="AAM79702.1"/>
    <property type="molecule type" value="Genomic_DNA"/>
</dbReference>
<accession>A0A0H2UUZ3</accession>
<dbReference type="InterPro" id="IPR044929">
    <property type="entry name" value="DNA/RNA_non-sp_Endonuclease_sf"/>
</dbReference>
<dbReference type="GO" id="GO:0003676">
    <property type="term" value="F:nucleic acid binding"/>
    <property type="evidence" value="ECO:0007669"/>
    <property type="project" value="InterPro"/>
</dbReference>
<keyword evidence="1" id="KW-0732">Signal</keyword>
<organism evidence="3 4">
    <name type="scientific">Streptococcus pyogenes serotype M3 (strain ATCC BAA-595 / MGAS315)</name>
    <dbReference type="NCBI Taxonomy" id="198466"/>
    <lineage>
        <taxon>Bacteria</taxon>
        <taxon>Bacillati</taxon>
        <taxon>Bacillota</taxon>
        <taxon>Bacilli</taxon>
        <taxon>Lactobacillales</taxon>
        <taxon>Streptococcaceae</taxon>
        <taxon>Streptococcus</taxon>
    </lineage>
</organism>
<evidence type="ECO:0000259" key="2">
    <source>
        <dbReference type="SMART" id="SM00892"/>
    </source>
</evidence>
<evidence type="ECO:0000256" key="1">
    <source>
        <dbReference type="SAM" id="SignalP"/>
    </source>
</evidence>
<proteinExistence type="predicted"/>
<dbReference type="GO" id="GO:0016787">
    <property type="term" value="F:hydrolase activity"/>
    <property type="evidence" value="ECO:0007669"/>
    <property type="project" value="InterPro"/>
</dbReference>
<protein>
    <submittedName>
        <fullName evidence="3">Putative mitogenic factor-phage-associated</fullName>
    </submittedName>
</protein>
<dbReference type="InterPro" id="IPR001604">
    <property type="entry name" value="Endo_G_ENPP1-like_dom"/>
</dbReference>
<dbReference type="AlphaFoldDB" id="A0A0H2UUZ3"/>
<dbReference type="GO" id="GO:0046872">
    <property type="term" value="F:metal ion binding"/>
    <property type="evidence" value="ECO:0007669"/>
    <property type="project" value="InterPro"/>
</dbReference>
<dbReference type="Pfam" id="PF01223">
    <property type="entry name" value="Endonuclease_NS"/>
    <property type="match status" value="1"/>
</dbReference>
<dbReference type="Proteomes" id="UP000000564">
    <property type="component" value="Chromosome"/>
</dbReference>
<name>A0A0H2UUZ3_STRP3</name>
<feature type="signal peptide" evidence="1">
    <location>
        <begin position="1"/>
        <end position="26"/>
    </location>
</feature>
<dbReference type="RefSeq" id="WP_002983479.1">
    <property type="nucleotide sequence ID" value="NC_004070.1"/>
</dbReference>
<feature type="chain" id="PRO_5038610392" evidence="1">
    <location>
        <begin position="27"/>
        <end position="264"/>
    </location>
</feature>
<feature type="domain" description="DNA/RNA non-specific endonuclease/pyrophosphatase/phosphodiesterase" evidence="2">
    <location>
        <begin position="79"/>
        <end position="262"/>
    </location>
</feature>
<gene>
    <name evidence="3" type="primary">mf4</name>
    <name evidence="3" type="ordered locus">SpyM3_1095</name>
</gene>
<evidence type="ECO:0000313" key="3">
    <source>
        <dbReference type="EMBL" id="AAM79702.1"/>
    </source>
</evidence>
<dbReference type="HOGENOM" id="CLU_054350_2_0_9"/>
<dbReference type="KEGG" id="spg:SpyM3_1095"/>
<dbReference type="SMART" id="SM00892">
    <property type="entry name" value="Endonuclease_NS"/>
    <property type="match status" value="1"/>
</dbReference>
<sequence>MNNIRLRKFISSIFLILLISSPISLSYQQATLADTKEVNVANRYNSSDTYLPEALSWTLETSPNYYKVLGESGIVENLFPPKGQIVYGGLDSLGRTLTVRGTLTFNNVLGSYNIRKDFKRSKAETLSGWLGNKNGEVYVIKGLGDDSYQGYFWNKSHLIADSLGGDALRVNAITGTRTQNVGGRSGNGGMRYTEIKSQKWLEAHRDGYLYYEAMPIYQGNELVPRAVVVSVLSSDNTINEKVIVYNVANGYTIDYNQGTFSANQ</sequence>
<evidence type="ECO:0000313" key="4">
    <source>
        <dbReference type="Proteomes" id="UP000000564"/>
    </source>
</evidence>